<evidence type="ECO:0000256" key="7">
    <source>
        <dbReference type="SAM" id="MobiDB-lite"/>
    </source>
</evidence>
<dbReference type="Gene3D" id="2.130.10.10">
    <property type="entry name" value="YVTN repeat-like/Quinoprotein amine dehydrogenase"/>
    <property type="match status" value="1"/>
</dbReference>
<evidence type="ECO:0000313" key="9">
    <source>
        <dbReference type="Proteomes" id="UP000237105"/>
    </source>
</evidence>
<dbReference type="EMBL" id="JXTB01000112">
    <property type="protein sequence ID" value="PON62520.1"/>
    <property type="molecule type" value="Genomic_DNA"/>
</dbReference>
<dbReference type="Proteomes" id="UP000237105">
    <property type="component" value="Unassembled WGS sequence"/>
</dbReference>
<dbReference type="SUPFAM" id="SSF50978">
    <property type="entry name" value="WD40 repeat-like"/>
    <property type="match status" value="1"/>
</dbReference>
<evidence type="ECO:0000256" key="4">
    <source>
        <dbReference type="ARBA" id="ARBA00022763"/>
    </source>
</evidence>
<dbReference type="PANTHER" id="PTHR14773:SF0">
    <property type="entry name" value="WD REPEAT-CONTAINING PROTEIN 76"/>
    <property type="match status" value="1"/>
</dbReference>
<evidence type="ECO:0000256" key="3">
    <source>
        <dbReference type="ARBA" id="ARBA00022737"/>
    </source>
</evidence>
<dbReference type="SMART" id="SM00320">
    <property type="entry name" value="WD40"/>
    <property type="match status" value="4"/>
</dbReference>
<evidence type="ECO:0000256" key="2">
    <source>
        <dbReference type="ARBA" id="ARBA00022574"/>
    </source>
</evidence>
<dbReference type="PROSITE" id="PS50082">
    <property type="entry name" value="WD_REPEATS_2"/>
    <property type="match status" value="1"/>
</dbReference>
<comment type="caution">
    <text evidence="8">The sequence shown here is derived from an EMBL/GenBank/DDBJ whole genome shotgun (WGS) entry which is preliminary data.</text>
</comment>
<accession>A0A2P5CN90</accession>
<keyword evidence="2 6" id="KW-0853">WD repeat</keyword>
<dbReference type="PROSITE" id="PS00678">
    <property type="entry name" value="WD_REPEATS_1"/>
    <property type="match status" value="1"/>
</dbReference>
<dbReference type="OrthoDB" id="9890280at2759"/>
<keyword evidence="5" id="KW-0238">DNA-binding</keyword>
<dbReference type="InterPro" id="IPR050853">
    <property type="entry name" value="WD_repeat_DNA-damage-binding"/>
</dbReference>
<dbReference type="GO" id="GO:0003677">
    <property type="term" value="F:DNA binding"/>
    <property type="evidence" value="ECO:0007669"/>
    <property type="project" value="UniProtKB-KW"/>
</dbReference>
<feature type="compositionally biased region" description="Basic and acidic residues" evidence="7">
    <location>
        <begin position="47"/>
        <end position="63"/>
    </location>
</feature>
<feature type="region of interest" description="Disordered" evidence="7">
    <location>
        <begin position="41"/>
        <end position="80"/>
    </location>
</feature>
<dbReference type="InterPro" id="IPR001680">
    <property type="entry name" value="WD40_rpt"/>
</dbReference>
<dbReference type="GO" id="GO:0005634">
    <property type="term" value="C:nucleus"/>
    <property type="evidence" value="ECO:0007669"/>
    <property type="project" value="TreeGrafter"/>
</dbReference>
<dbReference type="GO" id="GO:0006974">
    <property type="term" value="P:DNA damage response"/>
    <property type="evidence" value="ECO:0007669"/>
    <property type="project" value="UniProtKB-KW"/>
</dbReference>
<dbReference type="InterPro" id="IPR019775">
    <property type="entry name" value="WD40_repeat_CS"/>
</dbReference>
<keyword evidence="4" id="KW-0227">DNA damage</keyword>
<evidence type="ECO:0000256" key="6">
    <source>
        <dbReference type="PROSITE-ProRule" id="PRU00221"/>
    </source>
</evidence>
<evidence type="ECO:0000256" key="5">
    <source>
        <dbReference type="ARBA" id="ARBA00023125"/>
    </source>
</evidence>
<proteinExistence type="inferred from homology"/>
<dbReference type="InterPro" id="IPR036322">
    <property type="entry name" value="WD40_repeat_dom_sf"/>
</dbReference>
<protein>
    <submittedName>
        <fullName evidence="8">Guanine nucleotide-binding protein, beta subunit</fullName>
    </submittedName>
</protein>
<gene>
    <name evidence="8" type="ORF">PanWU01x14_138410</name>
</gene>
<keyword evidence="9" id="KW-1185">Reference proteome</keyword>
<reference evidence="9" key="1">
    <citation type="submission" date="2016-06" db="EMBL/GenBank/DDBJ databases">
        <title>Parallel loss of symbiosis genes in relatives of nitrogen-fixing non-legume Parasponia.</title>
        <authorList>
            <person name="Van Velzen R."/>
            <person name="Holmer R."/>
            <person name="Bu F."/>
            <person name="Rutten L."/>
            <person name="Van Zeijl A."/>
            <person name="Liu W."/>
            <person name="Santuari L."/>
            <person name="Cao Q."/>
            <person name="Sharma T."/>
            <person name="Shen D."/>
            <person name="Roswanjaya Y."/>
            <person name="Wardhani T."/>
            <person name="Kalhor M.S."/>
            <person name="Jansen J."/>
            <person name="Van den Hoogen J."/>
            <person name="Gungor B."/>
            <person name="Hartog M."/>
            <person name="Hontelez J."/>
            <person name="Verver J."/>
            <person name="Yang W.-C."/>
            <person name="Schijlen E."/>
            <person name="Repin R."/>
            <person name="Schilthuizen M."/>
            <person name="Schranz E."/>
            <person name="Heidstra R."/>
            <person name="Miyata K."/>
            <person name="Fedorova E."/>
            <person name="Kohlen W."/>
            <person name="Bisseling T."/>
            <person name="Smit S."/>
            <person name="Geurts R."/>
        </authorList>
    </citation>
    <scope>NUCLEOTIDE SEQUENCE [LARGE SCALE GENOMIC DNA]</scope>
    <source>
        <strain evidence="9">cv. WU1-14</strain>
    </source>
</reference>
<dbReference type="AlphaFoldDB" id="A0A2P5CN90"/>
<evidence type="ECO:0000256" key="1">
    <source>
        <dbReference type="ARBA" id="ARBA00005434"/>
    </source>
</evidence>
<dbReference type="InterPro" id="IPR015943">
    <property type="entry name" value="WD40/YVTN_repeat-like_dom_sf"/>
</dbReference>
<comment type="similarity">
    <text evidence="1">Belongs to the WD repeat DDB2/WDR76 family.</text>
</comment>
<dbReference type="Pfam" id="PF00400">
    <property type="entry name" value="WD40"/>
    <property type="match status" value="1"/>
</dbReference>
<keyword evidence="3" id="KW-0677">Repeat</keyword>
<organism evidence="8 9">
    <name type="scientific">Parasponia andersonii</name>
    <name type="common">Sponia andersonii</name>
    <dbReference type="NCBI Taxonomy" id="3476"/>
    <lineage>
        <taxon>Eukaryota</taxon>
        <taxon>Viridiplantae</taxon>
        <taxon>Streptophyta</taxon>
        <taxon>Embryophyta</taxon>
        <taxon>Tracheophyta</taxon>
        <taxon>Spermatophyta</taxon>
        <taxon>Magnoliopsida</taxon>
        <taxon>eudicotyledons</taxon>
        <taxon>Gunneridae</taxon>
        <taxon>Pentapetalae</taxon>
        <taxon>rosids</taxon>
        <taxon>fabids</taxon>
        <taxon>Rosales</taxon>
        <taxon>Cannabaceae</taxon>
        <taxon>Parasponia</taxon>
    </lineage>
</organism>
<dbReference type="PANTHER" id="PTHR14773">
    <property type="entry name" value="WD REPEAT-CONTAINING PROTEIN 76"/>
    <property type="match status" value="1"/>
</dbReference>
<sequence>MAPTELTEYERKRLDNIRRKDEMMAALKIHSMATELTALTKRHSHVTKSDKVPQKKPRNDTRVVKRQSLRTGGMPPDSKGVRKRLRMKQAYCREGSDRALIETIVGIGKKSRVGISNEAESGTDGFCKDGSLGVSGNEVAGSFSLDEPIKALRFFPCDSSRIIVAGNRLGSVGFWNLDHVIEEEDGIYRYRPHQSSISGISIHPHCLTKGRARGGLKIWDARTGNCTTQWSLHDEKINSIDFSSENPNIMATSSRDWTACIWDLRRIDADKPKTLKTVRHEATISFAYFSSSGKCLATTGYSGTIGITGGANFEETSFISHSNPSYTQVPISGVWGWDDSHLFVSSSKKRIDVIFLAQRNTSFALESPYLESAPMRLDAHPHNVGMLAGDTSWGRIYVWSLN</sequence>
<name>A0A2P5CN90_PARAD</name>
<evidence type="ECO:0000313" key="8">
    <source>
        <dbReference type="EMBL" id="PON62520.1"/>
    </source>
</evidence>
<dbReference type="GO" id="GO:2000001">
    <property type="term" value="P:regulation of DNA damage checkpoint"/>
    <property type="evidence" value="ECO:0007669"/>
    <property type="project" value="TreeGrafter"/>
</dbReference>
<dbReference type="STRING" id="3476.A0A2P5CN90"/>
<feature type="repeat" description="WD" evidence="6">
    <location>
        <begin position="230"/>
        <end position="265"/>
    </location>
</feature>